<evidence type="ECO:0000313" key="6">
    <source>
        <dbReference type="EMBL" id="KYP46868.1"/>
    </source>
</evidence>
<proteinExistence type="predicted"/>
<protein>
    <submittedName>
        <fullName evidence="6">Disease resistance RPP13-like protein 2</fullName>
    </submittedName>
</protein>
<accession>A0A151RWE6</accession>
<dbReference type="GO" id="GO:0043531">
    <property type="term" value="F:ADP binding"/>
    <property type="evidence" value="ECO:0007669"/>
    <property type="project" value="InterPro"/>
</dbReference>
<dbReference type="PANTHER" id="PTHR23155">
    <property type="entry name" value="DISEASE RESISTANCE PROTEIN RP"/>
    <property type="match status" value="1"/>
</dbReference>
<dbReference type="AlphaFoldDB" id="A0A151RWE6"/>
<dbReference type="InterPro" id="IPR042197">
    <property type="entry name" value="Apaf_helical"/>
</dbReference>
<evidence type="ECO:0000259" key="4">
    <source>
        <dbReference type="Pfam" id="PF23559"/>
    </source>
</evidence>
<evidence type="ECO:0000259" key="3">
    <source>
        <dbReference type="Pfam" id="PF00931"/>
    </source>
</evidence>
<dbReference type="EMBL" id="KQ483544">
    <property type="protein sequence ID" value="KYP46868.1"/>
    <property type="molecule type" value="Genomic_DNA"/>
</dbReference>
<organism evidence="6 7">
    <name type="scientific">Cajanus cajan</name>
    <name type="common">Pigeon pea</name>
    <name type="synonym">Cajanus indicus</name>
    <dbReference type="NCBI Taxonomy" id="3821"/>
    <lineage>
        <taxon>Eukaryota</taxon>
        <taxon>Viridiplantae</taxon>
        <taxon>Streptophyta</taxon>
        <taxon>Embryophyta</taxon>
        <taxon>Tracheophyta</taxon>
        <taxon>Spermatophyta</taxon>
        <taxon>Magnoliopsida</taxon>
        <taxon>eudicotyledons</taxon>
        <taxon>Gunneridae</taxon>
        <taxon>Pentapetalae</taxon>
        <taxon>rosids</taxon>
        <taxon>fabids</taxon>
        <taxon>Fabales</taxon>
        <taxon>Fabaceae</taxon>
        <taxon>Papilionoideae</taxon>
        <taxon>50 kb inversion clade</taxon>
        <taxon>NPAAA clade</taxon>
        <taxon>indigoferoid/millettioid clade</taxon>
        <taxon>Phaseoleae</taxon>
        <taxon>Cajanus</taxon>
    </lineage>
</organism>
<keyword evidence="1" id="KW-0677">Repeat</keyword>
<evidence type="ECO:0000259" key="5">
    <source>
        <dbReference type="Pfam" id="PF23598"/>
    </source>
</evidence>
<sequence length="797" mass="90717">MAHAIESIKQRRQKIRGASGSQVAYGLVQRQPRAESLSTFQILRRRTQPSLIVKESRVVGFKEDAEVLMGQLLSQEEGRCIISIVGIEGTGKKTLARLIFDDEAVEDHFSCRVFVSVSPSWTVEKLLDEIATQSEINIMGGQQDTLRILATTKYLIVLDGIQFRTSHFLDTLTEAIPDMSTGSRILLTTRNASIVAPHAAARSFVHHLQLLDDENSWILFKRSLIVDIPLPPKLIEVGKKIVAKCGGLPSEILRTTTLLSRRDVTDEGWKEQLKQPNPVENPWAETLGTNLPLYLKRCLFYLELFPANFGIPVRRLVVLWVAEGLVQHGKHQEAPEQVAERYLTELIDLNMLQVAKRKPNGKVKTCRLPNSLRDLLVIKANELRFPQVSTSTDLNPTNSRIRQVADRFDEKDIWHKHIHVSNRNDSASLRNYYKDVLSFLSFDAREGSKPGQDISKFLNLCIWSNCLLLLRVLDLEGVHKPELPENISKLTLLRYLGLRWTYLQSLPSSIGNLLKLQTIDLKHTYIHTLTSSIWKMELRHLFLSETYRTRFPSKPKSAGDSLSDLQTLWGLFVDEGTPVKGDLDKLVNIKRLGIACQSMSLDENAMNSQLDAVADWILKLEKLKSLRLKSRDEKGQPWNLHLNSLQNHTDLTDLYLLGRLSGPSILSRFPPNLSELTLSHSKLEDDPMQILKDLENLRSLSLLAESYLGERLFCNSQSFPKLHVLKVWNLEQLEEWKIEKEALPSLIQLEIRACSRMTKLPEGLPHVNTLLELKLTNMPKQIDVDQTLLNCDVQRDN</sequence>
<name>A0A151RWE6_CAJCA</name>
<dbReference type="Pfam" id="PF23598">
    <property type="entry name" value="LRR_14"/>
    <property type="match status" value="1"/>
</dbReference>
<dbReference type="Proteomes" id="UP000075243">
    <property type="component" value="Unassembled WGS sequence"/>
</dbReference>
<evidence type="ECO:0000256" key="2">
    <source>
        <dbReference type="ARBA" id="ARBA00022821"/>
    </source>
</evidence>
<keyword evidence="7" id="KW-1185">Reference proteome</keyword>
<dbReference type="PRINTS" id="PR00364">
    <property type="entry name" value="DISEASERSIST"/>
</dbReference>
<dbReference type="Gene3D" id="3.80.10.10">
    <property type="entry name" value="Ribonuclease Inhibitor"/>
    <property type="match status" value="1"/>
</dbReference>
<evidence type="ECO:0000313" key="7">
    <source>
        <dbReference type="Proteomes" id="UP000075243"/>
    </source>
</evidence>
<gene>
    <name evidence="6" type="ORF">KK1_031514</name>
</gene>
<dbReference type="InterPro" id="IPR036388">
    <property type="entry name" value="WH-like_DNA-bd_sf"/>
</dbReference>
<dbReference type="Gene3D" id="1.10.10.10">
    <property type="entry name" value="Winged helix-like DNA-binding domain superfamily/Winged helix DNA-binding domain"/>
    <property type="match status" value="1"/>
</dbReference>
<dbReference type="InterPro" id="IPR044974">
    <property type="entry name" value="Disease_R_plants"/>
</dbReference>
<dbReference type="Gramene" id="C.cajan_33597.t">
    <property type="protein sequence ID" value="C.cajan_33597.t.cds1"/>
    <property type="gene ID" value="C.cajan_33597"/>
</dbReference>
<dbReference type="PANTHER" id="PTHR23155:SF955">
    <property type="entry name" value="AAA+ ATPASE DOMAIN-CONTAINING PROTEIN"/>
    <property type="match status" value="1"/>
</dbReference>
<dbReference type="Pfam" id="PF23559">
    <property type="entry name" value="WHD_DRP"/>
    <property type="match status" value="1"/>
</dbReference>
<keyword evidence="2" id="KW-0611">Plant defense</keyword>
<evidence type="ECO:0000256" key="1">
    <source>
        <dbReference type="ARBA" id="ARBA00022737"/>
    </source>
</evidence>
<dbReference type="SUPFAM" id="SSF52540">
    <property type="entry name" value="P-loop containing nucleoside triphosphate hydrolases"/>
    <property type="match status" value="1"/>
</dbReference>
<dbReference type="InterPro" id="IPR032675">
    <property type="entry name" value="LRR_dom_sf"/>
</dbReference>
<reference evidence="6" key="1">
    <citation type="journal article" date="2012" name="Nat. Biotechnol.">
        <title>Draft genome sequence of pigeonpea (Cajanus cajan), an orphan legume crop of resource-poor farmers.</title>
        <authorList>
            <person name="Varshney R.K."/>
            <person name="Chen W."/>
            <person name="Li Y."/>
            <person name="Bharti A.K."/>
            <person name="Saxena R.K."/>
            <person name="Schlueter J.A."/>
            <person name="Donoghue M.T."/>
            <person name="Azam S."/>
            <person name="Fan G."/>
            <person name="Whaley A.M."/>
            <person name="Farmer A.D."/>
            <person name="Sheridan J."/>
            <person name="Iwata A."/>
            <person name="Tuteja R."/>
            <person name="Penmetsa R.V."/>
            <person name="Wu W."/>
            <person name="Upadhyaya H.D."/>
            <person name="Yang S.P."/>
            <person name="Shah T."/>
            <person name="Saxena K.B."/>
            <person name="Michael T."/>
            <person name="McCombie W.R."/>
            <person name="Yang B."/>
            <person name="Zhang G."/>
            <person name="Yang H."/>
            <person name="Wang J."/>
            <person name="Spillane C."/>
            <person name="Cook D.R."/>
            <person name="May G.D."/>
            <person name="Xu X."/>
            <person name="Jackson S.A."/>
        </authorList>
    </citation>
    <scope>NUCLEOTIDE SEQUENCE [LARGE SCALE GENOMIC DNA]</scope>
</reference>
<dbReference type="SUPFAM" id="SSF52058">
    <property type="entry name" value="L domain-like"/>
    <property type="match status" value="1"/>
</dbReference>
<dbReference type="Gene3D" id="1.10.8.430">
    <property type="entry name" value="Helical domain of apoptotic protease-activating factors"/>
    <property type="match status" value="1"/>
</dbReference>
<dbReference type="InterPro" id="IPR002182">
    <property type="entry name" value="NB-ARC"/>
</dbReference>
<feature type="domain" description="NB-ARC" evidence="3">
    <location>
        <begin position="64"/>
        <end position="222"/>
    </location>
</feature>
<dbReference type="Gene3D" id="3.40.50.300">
    <property type="entry name" value="P-loop containing nucleotide triphosphate hydrolases"/>
    <property type="match status" value="1"/>
</dbReference>
<feature type="domain" description="Disease resistance protein winged helix" evidence="4">
    <location>
        <begin position="304"/>
        <end position="375"/>
    </location>
</feature>
<dbReference type="InterPro" id="IPR055414">
    <property type="entry name" value="LRR_R13L4/SHOC2-like"/>
</dbReference>
<dbReference type="InterPro" id="IPR058922">
    <property type="entry name" value="WHD_DRP"/>
</dbReference>
<feature type="domain" description="Disease resistance R13L4/SHOC-2-like LRR" evidence="5">
    <location>
        <begin position="466"/>
        <end position="779"/>
    </location>
</feature>
<dbReference type="OMA" id="PAKDYEI"/>
<dbReference type="GO" id="GO:0098542">
    <property type="term" value="P:defense response to other organism"/>
    <property type="evidence" value="ECO:0007669"/>
    <property type="project" value="TreeGrafter"/>
</dbReference>
<dbReference type="Pfam" id="PF00931">
    <property type="entry name" value="NB-ARC"/>
    <property type="match status" value="1"/>
</dbReference>
<dbReference type="InterPro" id="IPR027417">
    <property type="entry name" value="P-loop_NTPase"/>
</dbReference>